<keyword evidence="8 11" id="KW-0677">Repeat</keyword>
<feature type="binding site" evidence="11">
    <location>
        <position position="108"/>
    </location>
    <ligand>
        <name>5-methyltetrahydropteroyltri-L-glutamate</name>
        <dbReference type="ChEBI" id="CHEBI:58207"/>
    </ligand>
</feature>
<dbReference type="PANTHER" id="PTHR30519">
    <property type="entry name" value="5-METHYLTETRAHYDROPTEROYLTRIGLUTAMATE--HOMOCYSTEINE METHYLTRANSFERASE"/>
    <property type="match status" value="1"/>
</dbReference>
<sequence>MRTTILGYPRIGAHRELKFATERYWAGRADAAELEATAATLRRTVWTELRDAGLDTIPSNTFSLYDHVLDTSVMVDAVPARYRDLDGLDRYFAMARGTADRPPLEMTKWFDTNYHYIVPELEPGTRFRLADGGRAKPLAEYLEARELGIETRPVLVGPLTYLMLAKAAPGTPDASAAPDVSATPGAFGGFVPLDLLDRLVEVYAELLERLAGAGARWVQLDEPVLAGDLGERETEALARAYRRLGGLPSRPRIMVAAYFGAVAPGPLAELARTDVEAIALDFVAGPGNLDAVASAGGLSRKTVVAGVVDGRNVWRADLARARSTYAVLLGLAGRVELSSSCSLMHVPVDLGTEPSLAPDVRERLAFARQKVAELVTLAAGLRSGVPPTAPAAPPASGTTPPVEDGPGRSDRKVRFAAQQARLGLPDLATTTIGSFPQTPEIRRARADHKAGRVDDAAYTEAMRAEIARVIALQEELGLDVLVHGEAERNDMVQYFAERLDGYAATENGWVQSYGTRCVRPPILHGDVSRPAPMTVGWTAFAQSLTGRPVKGMLTGPVTMLAWSFVRDDQPLAATARQVALALRAEIADLEAAGIAIVQVDEPALRELLPLRAADQPAYLEWAVAAFRLATSGAADATQIHTHMCYSEFGEIITAIAALDADVTSVEAARSHMELVADLDAAGYANGIGPGVYDIHSPRVPPAEEIEANLRRALRAVPAGRLWVNPDCGLKTRAYPETRAALANMVSAARAVRATL</sequence>
<feature type="region of interest" description="Disordered" evidence="15">
    <location>
        <begin position="383"/>
        <end position="410"/>
    </location>
</feature>
<feature type="binding site" evidence="12">
    <location>
        <position position="18"/>
    </location>
    <ligand>
        <name>5-methyltetrahydropteroyltri-L-glutamate</name>
        <dbReference type="ChEBI" id="CHEBI:58207"/>
    </ligand>
</feature>
<dbReference type="Pfam" id="PF08267">
    <property type="entry name" value="Meth_synt_1"/>
    <property type="match status" value="1"/>
</dbReference>
<feature type="binding site" evidence="13">
    <location>
        <position position="642"/>
    </location>
    <ligand>
        <name>Zn(2+)</name>
        <dbReference type="ChEBI" id="CHEBI:29105"/>
        <label>1</label>
        <note>catalytic</note>
    </ligand>
</feature>
<evidence type="ECO:0000256" key="7">
    <source>
        <dbReference type="ARBA" id="ARBA00022723"/>
    </source>
</evidence>
<dbReference type="EMBL" id="RFFG01000032">
    <property type="protein sequence ID" value="RMI42577.1"/>
    <property type="molecule type" value="Genomic_DNA"/>
</dbReference>
<evidence type="ECO:0000259" key="16">
    <source>
        <dbReference type="Pfam" id="PF01717"/>
    </source>
</evidence>
<comment type="pathway">
    <text evidence="2 11">Amino-acid biosynthesis; L-methionine biosynthesis via de novo pathway; L-methionine from L-homocysteine (MetE route): step 1/1.</text>
</comment>
<name>A0A3M2LZ68_9ACTN</name>
<comment type="similarity">
    <text evidence="3 11">Belongs to the vitamin-B12 independent methionine synthase family.</text>
</comment>
<dbReference type="CDD" id="cd03312">
    <property type="entry name" value="CIMS_N_terminal_like"/>
    <property type="match status" value="1"/>
</dbReference>
<keyword evidence="4 11" id="KW-0489">Methyltransferase</keyword>
<dbReference type="SUPFAM" id="SSF51726">
    <property type="entry name" value="UROD/MetE-like"/>
    <property type="match status" value="2"/>
</dbReference>
<comment type="cofactor">
    <cofactor evidence="13">
        <name>Zn(2+)</name>
        <dbReference type="ChEBI" id="CHEBI:29105"/>
    </cofactor>
    <text evidence="13">Binds 2 Zn(2+) ions per subunit.</text>
</comment>
<evidence type="ECO:0000259" key="17">
    <source>
        <dbReference type="Pfam" id="PF08267"/>
    </source>
</evidence>
<feature type="binding site" evidence="11 12">
    <location>
        <position position="562"/>
    </location>
    <ligand>
        <name>5-methyltetrahydropteroyltri-L-glutamate</name>
        <dbReference type="ChEBI" id="CHEBI:58207"/>
    </ligand>
</feature>
<feature type="binding site" evidence="11 12">
    <location>
        <begin position="432"/>
        <end position="434"/>
    </location>
    <ligand>
        <name>L-homocysteine</name>
        <dbReference type="ChEBI" id="CHEBI:58199"/>
    </ligand>
</feature>
<feature type="binding site" evidence="12">
    <location>
        <position position="113"/>
    </location>
    <ligand>
        <name>5-methyltetrahydropteroyltri-L-glutamate</name>
        <dbReference type="ChEBI" id="CHEBI:58207"/>
    </ligand>
</feature>
<dbReference type="AlphaFoldDB" id="A0A3M2LZ68"/>
<feature type="binding site" evidence="11 12">
    <location>
        <begin position="432"/>
        <end position="434"/>
    </location>
    <ligand>
        <name>L-methionine</name>
        <dbReference type="ChEBI" id="CHEBI:57844"/>
    </ligand>
</feature>
<keyword evidence="10 11" id="KW-0486">Methionine biosynthesis</keyword>
<keyword evidence="5 11" id="KW-0028">Amino-acid biosynthesis</keyword>
<evidence type="ECO:0000256" key="12">
    <source>
        <dbReference type="PIRSR" id="PIRSR000382-1"/>
    </source>
</evidence>
<feature type="binding site" evidence="11">
    <location>
        <position position="606"/>
    </location>
    <ligand>
        <name>5-methyltetrahydropteroyltri-L-glutamate</name>
        <dbReference type="ChEBI" id="CHEBI:58207"/>
    </ligand>
</feature>
<comment type="cofactor">
    <cofactor evidence="11">
        <name>Zn(2+)</name>
        <dbReference type="ChEBI" id="CHEBI:29105"/>
    </cofactor>
    <text evidence="11">Binds 1 zinc ion per subunit.</text>
</comment>
<dbReference type="RefSeq" id="WP_122195797.1">
    <property type="nucleotide sequence ID" value="NZ_JBHSKC010000007.1"/>
</dbReference>
<dbReference type="GO" id="GO:0009086">
    <property type="term" value="P:methionine biosynthetic process"/>
    <property type="evidence" value="ECO:0007669"/>
    <property type="project" value="UniProtKB-UniRule"/>
</dbReference>
<gene>
    <name evidence="11" type="primary">metE</name>
    <name evidence="18" type="ORF">EBO15_19275</name>
</gene>
<dbReference type="Gene3D" id="3.20.20.210">
    <property type="match status" value="2"/>
</dbReference>
<evidence type="ECO:0000256" key="14">
    <source>
        <dbReference type="PIRSR" id="PIRSR000382-3"/>
    </source>
</evidence>
<evidence type="ECO:0000256" key="2">
    <source>
        <dbReference type="ARBA" id="ARBA00004681"/>
    </source>
</evidence>
<feature type="binding site" evidence="13">
    <location>
        <position position="666"/>
    </location>
    <ligand>
        <name>Zn(2+)</name>
        <dbReference type="ChEBI" id="CHEBI:29105"/>
        <label>1</label>
        <note>catalytic</note>
    </ligand>
</feature>
<feature type="binding site" evidence="11">
    <location>
        <position position="644"/>
    </location>
    <ligand>
        <name>Zn(2+)</name>
        <dbReference type="ChEBI" id="CHEBI:29105"/>
        <note>catalytic</note>
    </ligand>
</feature>
<protein>
    <recommendedName>
        <fullName evidence="11">5-methyltetrahydropteroyltriglutamate--homocysteine methyltransferase</fullName>
        <ecNumber evidence="11">2.1.1.14</ecNumber>
    </recommendedName>
    <alternativeName>
        <fullName evidence="11">Cobalamin-independent methionine synthase</fullName>
    </alternativeName>
    <alternativeName>
        <fullName evidence="11">Methionine synthase, vitamin-B12 independent isozyme</fullName>
    </alternativeName>
</protein>
<keyword evidence="19" id="KW-1185">Reference proteome</keyword>
<evidence type="ECO:0000256" key="9">
    <source>
        <dbReference type="ARBA" id="ARBA00022833"/>
    </source>
</evidence>
<evidence type="ECO:0000256" key="11">
    <source>
        <dbReference type="HAMAP-Rule" id="MF_00172"/>
    </source>
</evidence>
<proteinExistence type="inferred from homology"/>
<dbReference type="NCBIfam" id="NF003556">
    <property type="entry name" value="PRK05222.1"/>
    <property type="match status" value="1"/>
</dbReference>
<feature type="binding site" evidence="11">
    <location>
        <position position="727"/>
    </location>
    <ligand>
        <name>Zn(2+)</name>
        <dbReference type="ChEBI" id="CHEBI:29105"/>
        <note>catalytic</note>
    </ligand>
</feature>
<reference evidence="18 19" key="1">
    <citation type="submission" date="2018-10" db="EMBL/GenBank/DDBJ databases">
        <title>Isolation from soil.</title>
        <authorList>
            <person name="Hu J."/>
        </authorList>
    </citation>
    <scope>NUCLEOTIDE SEQUENCE [LARGE SCALE GENOMIC DNA]</scope>
    <source>
        <strain evidence="18 19">NEAU-Ht49</strain>
    </source>
</reference>
<dbReference type="HAMAP" id="MF_00172">
    <property type="entry name" value="Meth_synth"/>
    <property type="match status" value="1"/>
</dbReference>
<feature type="binding site" evidence="11 12">
    <location>
        <position position="600"/>
    </location>
    <ligand>
        <name>L-methionine</name>
        <dbReference type="ChEBI" id="CHEBI:57844"/>
    </ligand>
</feature>
<feature type="binding site" evidence="11">
    <location>
        <position position="642"/>
    </location>
    <ligand>
        <name>Zn(2+)</name>
        <dbReference type="ChEBI" id="CHEBI:29105"/>
        <note>catalytic</note>
    </ligand>
</feature>
<feature type="active site" description="Proton donor" evidence="11 14">
    <location>
        <position position="695"/>
    </location>
</feature>
<dbReference type="Pfam" id="PF01717">
    <property type="entry name" value="Meth_synt_2"/>
    <property type="match status" value="1"/>
</dbReference>
<feature type="binding site" evidence="11 12">
    <location>
        <begin position="516"/>
        <end position="517"/>
    </location>
    <ligand>
        <name>5-methyltetrahydropteroyltri-L-glutamate</name>
        <dbReference type="ChEBI" id="CHEBI:58207"/>
    </ligand>
</feature>
<evidence type="ECO:0000256" key="13">
    <source>
        <dbReference type="PIRSR" id="PIRSR000382-2"/>
    </source>
</evidence>
<dbReference type="PIRSF" id="PIRSF000382">
    <property type="entry name" value="MeTrfase_B12_ind"/>
    <property type="match status" value="1"/>
</dbReference>
<dbReference type="OrthoDB" id="244285at2"/>
<feature type="binding site" evidence="11">
    <location>
        <position position="666"/>
    </location>
    <ligand>
        <name>Zn(2+)</name>
        <dbReference type="ChEBI" id="CHEBI:29105"/>
        <note>catalytic</note>
    </ligand>
</feature>
<keyword evidence="9 11" id="KW-0862">Zinc</keyword>
<dbReference type="GO" id="GO:0008270">
    <property type="term" value="F:zinc ion binding"/>
    <property type="evidence" value="ECO:0007669"/>
    <property type="project" value="InterPro"/>
</dbReference>
<evidence type="ECO:0000256" key="3">
    <source>
        <dbReference type="ARBA" id="ARBA00009553"/>
    </source>
</evidence>
<evidence type="ECO:0000256" key="10">
    <source>
        <dbReference type="ARBA" id="ARBA00023167"/>
    </source>
</evidence>
<dbReference type="InterPro" id="IPR006276">
    <property type="entry name" value="Cobalamin-indep_Met_synthase"/>
</dbReference>
<dbReference type="InterPro" id="IPR038071">
    <property type="entry name" value="UROD/MetE-like_sf"/>
</dbReference>
<feature type="domain" description="Cobalamin-independent methionine synthase MetE N-terminal" evidence="17">
    <location>
        <begin position="3"/>
        <end position="324"/>
    </location>
</feature>
<dbReference type="GO" id="GO:0032259">
    <property type="term" value="P:methylation"/>
    <property type="evidence" value="ECO:0007669"/>
    <property type="project" value="UniProtKB-KW"/>
</dbReference>
<dbReference type="InterPro" id="IPR013215">
    <property type="entry name" value="Cbl-indep_Met_Synth_N"/>
</dbReference>
<evidence type="ECO:0000256" key="15">
    <source>
        <dbReference type="SAM" id="MobiDB-lite"/>
    </source>
</evidence>
<comment type="function">
    <text evidence="1 11">Catalyzes the transfer of a methyl group from 5-methyltetrahydrofolate to homocysteine resulting in methionine formation.</text>
</comment>
<feature type="binding site" evidence="11">
    <location>
        <position position="485"/>
    </location>
    <ligand>
        <name>L-homocysteine</name>
        <dbReference type="ChEBI" id="CHEBI:58199"/>
    </ligand>
</feature>
<dbReference type="CDD" id="cd03311">
    <property type="entry name" value="CIMS_C_terminal_like"/>
    <property type="match status" value="1"/>
</dbReference>
<comment type="caution">
    <text evidence="18">The sequence shown here is derived from an EMBL/GenBank/DDBJ whole genome shotgun (WGS) entry which is preliminary data.</text>
</comment>
<evidence type="ECO:0000256" key="1">
    <source>
        <dbReference type="ARBA" id="ARBA00002777"/>
    </source>
</evidence>
<comment type="catalytic activity">
    <reaction evidence="11">
        <text>5-methyltetrahydropteroyltri-L-glutamate + L-homocysteine = tetrahydropteroyltri-L-glutamate + L-methionine</text>
        <dbReference type="Rhea" id="RHEA:21196"/>
        <dbReference type="ChEBI" id="CHEBI:57844"/>
        <dbReference type="ChEBI" id="CHEBI:58140"/>
        <dbReference type="ChEBI" id="CHEBI:58199"/>
        <dbReference type="ChEBI" id="CHEBI:58207"/>
        <dbReference type="EC" id="2.1.1.14"/>
    </reaction>
</comment>
<evidence type="ECO:0000313" key="18">
    <source>
        <dbReference type="EMBL" id="RMI42577.1"/>
    </source>
</evidence>
<dbReference type="EC" id="2.1.1.14" evidence="11"/>
<feature type="binding site" evidence="11 12">
    <location>
        <position position="600"/>
    </location>
    <ligand>
        <name>L-homocysteine</name>
        <dbReference type="ChEBI" id="CHEBI:58199"/>
    </ligand>
</feature>
<accession>A0A3M2LZ68</accession>
<dbReference type="GO" id="GO:0003871">
    <property type="term" value="F:5-methyltetrahydropteroyltriglutamate-homocysteine S-methyltransferase activity"/>
    <property type="evidence" value="ECO:0007669"/>
    <property type="project" value="UniProtKB-UniRule"/>
</dbReference>
<feature type="binding site" evidence="11 12">
    <location>
        <position position="485"/>
    </location>
    <ligand>
        <name>L-methionine</name>
        <dbReference type="ChEBI" id="CHEBI:57844"/>
    </ligand>
</feature>
<evidence type="ECO:0000313" key="19">
    <source>
        <dbReference type="Proteomes" id="UP000282674"/>
    </source>
</evidence>
<feature type="domain" description="Cobalamin-independent methionine synthase MetE C-terminal/archaeal" evidence="16">
    <location>
        <begin position="427"/>
        <end position="749"/>
    </location>
</feature>
<dbReference type="InterPro" id="IPR002629">
    <property type="entry name" value="Met_Synth_C/arc"/>
</dbReference>
<evidence type="ECO:0000256" key="5">
    <source>
        <dbReference type="ARBA" id="ARBA00022605"/>
    </source>
</evidence>
<evidence type="ECO:0000256" key="4">
    <source>
        <dbReference type="ARBA" id="ARBA00022603"/>
    </source>
</evidence>
<evidence type="ECO:0000256" key="6">
    <source>
        <dbReference type="ARBA" id="ARBA00022679"/>
    </source>
</evidence>
<feature type="binding site" evidence="13">
    <location>
        <position position="644"/>
    </location>
    <ligand>
        <name>Zn(2+)</name>
        <dbReference type="ChEBI" id="CHEBI:29105"/>
        <label>1</label>
        <note>catalytic</note>
    </ligand>
</feature>
<feature type="binding site" evidence="11">
    <location>
        <begin position="15"/>
        <end position="18"/>
    </location>
    <ligand>
        <name>5-methyltetrahydropteroyltri-L-glutamate</name>
        <dbReference type="ChEBI" id="CHEBI:58207"/>
    </ligand>
</feature>
<dbReference type="UniPathway" id="UPA00051">
    <property type="reaction ID" value="UER00082"/>
</dbReference>
<feature type="binding site" evidence="13">
    <location>
        <position position="727"/>
    </location>
    <ligand>
        <name>Zn(2+)</name>
        <dbReference type="ChEBI" id="CHEBI:29105"/>
        <label>1</label>
        <note>catalytic</note>
    </ligand>
</feature>
<keyword evidence="6 11" id="KW-0808">Transferase</keyword>
<dbReference type="Proteomes" id="UP000282674">
    <property type="component" value="Unassembled WGS sequence"/>
</dbReference>
<organism evidence="18 19">
    <name type="scientific">Actinomadura harenae</name>
    <dbReference type="NCBI Taxonomy" id="2483351"/>
    <lineage>
        <taxon>Bacteria</taxon>
        <taxon>Bacillati</taxon>
        <taxon>Actinomycetota</taxon>
        <taxon>Actinomycetes</taxon>
        <taxon>Streptosporangiales</taxon>
        <taxon>Thermomonosporaceae</taxon>
        <taxon>Actinomadura</taxon>
    </lineage>
</organism>
<keyword evidence="7 11" id="KW-0479">Metal-binding</keyword>
<evidence type="ECO:0000256" key="8">
    <source>
        <dbReference type="ARBA" id="ARBA00022737"/>
    </source>
</evidence>